<accession>A0ABQ9Y8J1</accession>
<sequence>MKTNISHSRTSADASLTHSPTSPSSVKPEEKPFVYFATNSDLSFEEKSAIYCSLVSLVKAGYPFDDALLSRAARFLKDLEPKWDAPDLADKLVTELVPSSDGSPSDFIESPFHRPTLEFVVASPIVMAFSSSLSFVENHRHLETSLININDSLTEWKRAGPEVAQSGIRMLQAMFTGEFEDTLDQMMTHNKNGSFGRPVVKNCLPISHRLSRMTPTHLCGLCSDVGSALIAGADEQILRLSPIVLKWFALLGSSFSTRLSLTVSSSTVLSPNNSWRPFTMHGDQIIFPNLDFWSSQKHASILSSKWDVPHIHAIPQPSTICFMIVHLVDYSLSLNSRSKNRATHSRPKSKNQSTLDDLLVLTEIPLHDTSLETEQLVAQLVTAVQQRAHCPKRKRGSTALANTSLMSILENSQVVQSMTGKEGSESQRGATMRNSITPTLLQTSSPLNTVVTLFRSPSIPLQTAERCPQLGWHNQNWNGQPSRSSAGIGFRAGVFVVHHFQHNQTSLETRINDSFSLSITHSTLHHPQFEVSGFIRVGGWFEK</sequence>
<proteinExistence type="predicted"/>
<name>A0ABQ9Y8J1_9EUKA</name>
<reference evidence="2 3" key="1">
    <citation type="journal article" date="2022" name="bioRxiv">
        <title>Genomics of Preaxostyla Flagellates Illuminates Evolutionary Transitions and the Path Towards Mitochondrial Loss.</title>
        <authorList>
            <person name="Novak L.V.F."/>
            <person name="Treitli S.C."/>
            <person name="Pyrih J."/>
            <person name="Halakuc P."/>
            <person name="Pipaliya S.V."/>
            <person name="Vacek V."/>
            <person name="Brzon O."/>
            <person name="Soukal P."/>
            <person name="Eme L."/>
            <person name="Dacks J.B."/>
            <person name="Karnkowska A."/>
            <person name="Elias M."/>
            <person name="Hampl V."/>
        </authorList>
    </citation>
    <scope>NUCLEOTIDE SEQUENCE [LARGE SCALE GENOMIC DNA]</scope>
    <source>
        <strain evidence="2">NAU3</strain>
        <tissue evidence="2">Gut</tissue>
    </source>
</reference>
<evidence type="ECO:0000313" key="2">
    <source>
        <dbReference type="EMBL" id="KAK2960052.1"/>
    </source>
</evidence>
<comment type="caution">
    <text evidence="2">The sequence shown here is derived from an EMBL/GenBank/DDBJ whole genome shotgun (WGS) entry which is preliminary data.</text>
</comment>
<keyword evidence="3" id="KW-1185">Reference proteome</keyword>
<dbReference type="EMBL" id="JARBJD010000025">
    <property type="protein sequence ID" value="KAK2960052.1"/>
    <property type="molecule type" value="Genomic_DNA"/>
</dbReference>
<evidence type="ECO:0000256" key="1">
    <source>
        <dbReference type="SAM" id="MobiDB-lite"/>
    </source>
</evidence>
<dbReference type="Proteomes" id="UP001281761">
    <property type="component" value="Unassembled WGS sequence"/>
</dbReference>
<protein>
    <submittedName>
        <fullName evidence="2">Uncharacterized protein</fullName>
    </submittedName>
</protein>
<evidence type="ECO:0000313" key="3">
    <source>
        <dbReference type="Proteomes" id="UP001281761"/>
    </source>
</evidence>
<feature type="region of interest" description="Disordered" evidence="1">
    <location>
        <begin position="1"/>
        <end position="28"/>
    </location>
</feature>
<gene>
    <name evidence="2" type="ORF">BLNAU_4935</name>
</gene>
<feature type="compositionally biased region" description="Polar residues" evidence="1">
    <location>
        <begin position="1"/>
        <end position="25"/>
    </location>
</feature>
<organism evidence="2 3">
    <name type="scientific">Blattamonas nauphoetae</name>
    <dbReference type="NCBI Taxonomy" id="2049346"/>
    <lineage>
        <taxon>Eukaryota</taxon>
        <taxon>Metamonada</taxon>
        <taxon>Preaxostyla</taxon>
        <taxon>Oxymonadida</taxon>
        <taxon>Blattamonas</taxon>
    </lineage>
</organism>